<proteinExistence type="predicted"/>
<dbReference type="InterPro" id="IPR036689">
    <property type="entry name" value="ESAT-6-like_sf"/>
</dbReference>
<dbReference type="RefSeq" id="WP_121154912.1">
    <property type="nucleotide sequence ID" value="NZ_RBKT01000001.1"/>
</dbReference>
<accession>A0A495JDU6</accession>
<evidence type="ECO:0000313" key="2">
    <source>
        <dbReference type="Proteomes" id="UP000277671"/>
    </source>
</evidence>
<dbReference type="EMBL" id="RBKT01000001">
    <property type="protein sequence ID" value="RKR86698.1"/>
    <property type="molecule type" value="Genomic_DNA"/>
</dbReference>
<dbReference type="AlphaFoldDB" id="A0A495JDU6"/>
<organism evidence="1 2">
    <name type="scientific">Micromonospora pisi</name>
    <dbReference type="NCBI Taxonomy" id="589240"/>
    <lineage>
        <taxon>Bacteria</taxon>
        <taxon>Bacillati</taxon>
        <taxon>Actinomycetota</taxon>
        <taxon>Actinomycetes</taxon>
        <taxon>Micromonosporales</taxon>
        <taxon>Micromonosporaceae</taxon>
        <taxon>Micromonospora</taxon>
    </lineage>
</organism>
<dbReference type="SUPFAM" id="SSF140453">
    <property type="entry name" value="EsxAB dimer-like"/>
    <property type="match status" value="1"/>
</dbReference>
<protein>
    <recommendedName>
        <fullName evidence="3">Excreted virulence factor EspC (Type VII ESX diderm)</fullName>
    </recommendedName>
</protein>
<dbReference type="Proteomes" id="UP000277671">
    <property type="component" value="Unassembled WGS sequence"/>
</dbReference>
<name>A0A495JDU6_9ACTN</name>
<comment type="caution">
    <text evidence="1">The sequence shown here is derived from an EMBL/GenBank/DDBJ whole genome shotgun (WGS) entry which is preliminary data.</text>
</comment>
<sequence>MTGFEINPESLRDGGATIGDTARSFGDRLQAFRAELASYDGAWGDDAIGALIGAPYQAVSEWAFDCYRAAADELLSAGTDLGVMADGYEGADESASGLFQNLHRQLG</sequence>
<dbReference type="Gene3D" id="1.10.287.1060">
    <property type="entry name" value="ESAT-6-like"/>
    <property type="match status" value="1"/>
</dbReference>
<evidence type="ECO:0008006" key="3">
    <source>
        <dbReference type="Google" id="ProtNLM"/>
    </source>
</evidence>
<reference evidence="1 2" key="1">
    <citation type="submission" date="2018-10" db="EMBL/GenBank/DDBJ databases">
        <title>Sequencing the genomes of 1000 actinobacteria strains.</title>
        <authorList>
            <person name="Klenk H.-P."/>
        </authorList>
    </citation>
    <scope>NUCLEOTIDE SEQUENCE [LARGE SCALE GENOMIC DNA]</scope>
    <source>
        <strain evidence="1 2">DSM 45175</strain>
    </source>
</reference>
<evidence type="ECO:0000313" key="1">
    <source>
        <dbReference type="EMBL" id="RKR86698.1"/>
    </source>
</evidence>
<gene>
    <name evidence="1" type="ORF">BDK92_0959</name>
</gene>
<dbReference type="OrthoDB" id="3627085at2"/>
<keyword evidence="2" id="KW-1185">Reference proteome</keyword>